<feature type="transmembrane region" description="Helical" evidence="8">
    <location>
        <begin position="466"/>
        <end position="488"/>
    </location>
</feature>
<dbReference type="EMBL" id="CH964239">
    <property type="protein sequence ID" value="EDW82673.2"/>
    <property type="molecule type" value="Genomic_DNA"/>
</dbReference>
<dbReference type="PANTHER" id="PTHR42643">
    <property type="entry name" value="IONOTROPIC RECEPTOR 20A-RELATED"/>
    <property type="match status" value="1"/>
</dbReference>
<keyword evidence="10" id="KW-1185">Reference proteome</keyword>
<dbReference type="SUPFAM" id="SSF53850">
    <property type="entry name" value="Periplasmic binding protein-like II"/>
    <property type="match status" value="1"/>
</dbReference>
<protein>
    <recommendedName>
        <fullName evidence="11">Ionotropic glutamate receptor C-terminal domain-containing protein</fullName>
    </recommendedName>
</protein>
<keyword evidence="5 8" id="KW-0472">Membrane</keyword>
<evidence type="ECO:0000256" key="1">
    <source>
        <dbReference type="ARBA" id="ARBA00004651"/>
    </source>
</evidence>
<name>B4NCW4_DROWI</name>
<evidence type="ECO:0000256" key="2">
    <source>
        <dbReference type="ARBA" id="ARBA00022475"/>
    </source>
</evidence>
<evidence type="ECO:0000256" key="4">
    <source>
        <dbReference type="ARBA" id="ARBA00022989"/>
    </source>
</evidence>
<gene>
    <name evidence="9" type="primary">Dwil\GK25011</name>
    <name evidence="9" type="ORF">Dwil_GK25011</name>
</gene>
<keyword evidence="6" id="KW-0675">Receptor</keyword>
<dbReference type="PANTHER" id="PTHR42643:SF30">
    <property type="entry name" value="IONOTROPIC RECEPTOR 40A-RELATED"/>
    <property type="match status" value="1"/>
</dbReference>
<feature type="transmembrane region" description="Helical" evidence="8">
    <location>
        <begin position="230"/>
        <end position="249"/>
    </location>
</feature>
<evidence type="ECO:0008006" key="11">
    <source>
        <dbReference type="Google" id="ProtNLM"/>
    </source>
</evidence>
<reference evidence="9 10" key="1">
    <citation type="journal article" date="2007" name="Nature">
        <title>Evolution of genes and genomes on the Drosophila phylogeny.</title>
        <authorList>
            <consortium name="Drosophila 12 Genomes Consortium"/>
            <person name="Clark A.G."/>
            <person name="Eisen M.B."/>
            <person name="Smith D.R."/>
            <person name="Bergman C.M."/>
            <person name="Oliver B."/>
            <person name="Markow T.A."/>
            <person name="Kaufman T.C."/>
            <person name="Kellis M."/>
            <person name="Gelbart W."/>
            <person name="Iyer V.N."/>
            <person name="Pollard D.A."/>
            <person name="Sackton T.B."/>
            <person name="Larracuente A.M."/>
            <person name="Singh N.D."/>
            <person name="Abad J.P."/>
            <person name="Abt D.N."/>
            <person name="Adryan B."/>
            <person name="Aguade M."/>
            <person name="Akashi H."/>
            <person name="Anderson W.W."/>
            <person name="Aquadro C.F."/>
            <person name="Ardell D.H."/>
            <person name="Arguello R."/>
            <person name="Artieri C.G."/>
            <person name="Barbash D.A."/>
            <person name="Barker D."/>
            <person name="Barsanti P."/>
            <person name="Batterham P."/>
            <person name="Batzoglou S."/>
            <person name="Begun D."/>
            <person name="Bhutkar A."/>
            <person name="Blanco E."/>
            <person name="Bosak S.A."/>
            <person name="Bradley R.K."/>
            <person name="Brand A.D."/>
            <person name="Brent M.R."/>
            <person name="Brooks A.N."/>
            <person name="Brown R.H."/>
            <person name="Butlin R.K."/>
            <person name="Caggese C."/>
            <person name="Calvi B.R."/>
            <person name="Bernardo de Carvalho A."/>
            <person name="Caspi A."/>
            <person name="Castrezana S."/>
            <person name="Celniker S.E."/>
            <person name="Chang J.L."/>
            <person name="Chapple C."/>
            <person name="Chatterji S."/>
            <person name="Chinwalla A."/>
            <person name="Civetta A."/>
            <person name="Clifton S.W."/>
            <person name="Comeron J.M."/>
            <person name="Costello J.C."/>
            <person name="Coyne J.A."/>
            <person name="Daub J."/>
            <person name="David R.G."/>
            <person name="Delcher A.L."/>
            <person name="Delehaunty K."/>
            <person name="Do C.B."/>
            <person name="Ebling H."/>
            <person name="Edwards K."/>
            <person name="Eickbush T."/>
            <person name="Evans J.D."/>
            <person name="Filipski A."/>
            <person name="Findeiss S."/>
            <person name="Freyhult E."/>
            <person name="Fulton L."/>
            <person name="Fulton R."/>
            <person name="Garcia A.C."/>
            <person name="Gardiner A."/>
            <person name="Garfield D.A."/>
            <person name="Garvin B.E."/>
            <person name="Gibson G."/>
            <person name="Gilbert D."/>
            <person name="Gnerre S."/>
            <person name="Godfrey J."/>
            <person name="Good R."/>
            <person name="Gotea V."/>
            <person name="Gravely B."/>
            <person name="Greenberg A.J."/>
            <person name="Griffiths-Jones S."/>
            <person name="Gross S."/>
            <person name="Guigo R."/>
            <person name="Gustafson E.A."/>
            <person name="Haerty W."/>
            <person name="Hahn M.W."/>
            <person name="Halligan D.L."/>
            <person name="Halpern A.L."/>
            <person name="Halter G.M."/>
            <person name="Han M.V."/>
            <person name="Heger A."/>
            <person name="Hillier L."/>
            <person name="Hinrichs A.S."/>
            <person name="Holmes I."/>
            <person name="Hoskins R.A."/>
            <person name="Hubisz M.J."/>
            <person name="Hultmark D."/>
            <person name="Huntley M.A."/>
            <person name="Jaffe D.B."/>
            <person name="Jagadeeshan S."/>
            <person name="Jeck W.R."/>
            <person name="Johnson J."/>
            <person name="Jones C.D."/>
            <person name="Jordan W.C."/>
            <person name="Karpen G.H."/>
            <person name="Kataoka E."/>
            <person name="Keightley P.D."/>
            <person name="Kheradpour P."/>
            <person name="Kirkness E.F."/>
            <person name="Koerich L.B."/>
            <person name="Kristiansen K."/>
            <person name="Kudrna D."/>
            <person name="Kulathinal R.J."/>
            <person name="Kumar S."/>
            <person name="Kwok R."/>
            <person name="Lander E."/>
            <person name="Langley C.H."/>
            <person name="Lapoint R."/>
            <person name="Lazzaro B.P."/>
            <person name="Lee S.J."/>
            <person name="Levesque L."/>
            <person name="Li R."/>
            <person name="Lin C.F."/>
            <person name="Lin M.F."/>
            <person name="Lindblad-Toh K."/>
            <person name="Llopart A."/>
            <person name="Long M."/>
            <person name="Low L."/>
            <person name="Lozovsky E."/>
            <person name="Lu J."/>
            <person name="Luo M."/>
            <person name="Machado C.A."/>
            <person name="Makalowski W."/>
            <person name="Marzo M."/>
            <person name="Matsuda M."/>
            <person name="Matzkin L."/>
            <person name="McAllister B."/>
            <person name="McBride C.S."/>
            <person name="McKernan B."/>
            <person name="McKernan K."/>
            <person name="Mendez-Lago M."/>
            <person name="Minx P."/>
            <person name="Mollenhauer M.U."/>
            <person name="Montooth K."/>
            <person name="Mount S.M."/>
            <person name="Mu X."/>
            <person name="Myers E."/>
            <person name="Negre B."/>
            <person name="Newfeld S."/>
            <person name="Nielsen R."/>
            <person name="Noor M.A."/>
            <person name="O'Grady P."/>
            <person name="Pachter L."/>
            <person name="Papaceit M."/>
            <person name="Parisi M.J."/>
            <person name="Parisi M."/>
            <person name="Parts L."/>
            <person name="Pedersen J.S."/>
            <person name="Pesole G."/>
            <person name="Phillippy A.M."/>
            <person name="Ponting C.P."/>
            <person name="Pop M."/>
            <person name="Porcelli D."/>
            <person name="Powell J.R."/>
            <person name="Prohaska S."/>
            <person name="Pruitt K."/>
            <person name="Puig M."/>
            <person name="Quesneville H."/>
            <person name="Ram K.R."/>
            <person name="Rand D."/>
            <person name="Rasmussen M.D."/>
            <person name="Reed L.K."/>
            <person name="Reenan R."/>
            <person name="Reily A."/>
            <person name="Remington K.A."/>
            <person name="Rieger T.T."/>
            <person name="Ritchie M.G."/>
            <person name="Robin C."/>
            <person name="Rogers Y.H."/>
            <person name="Rohde C."/>
            <person name="Rozas J."/>
            <person name="Rubenfield M.J."/>
            <person name="Ruiz A."/>
            <person name="Russo S."/>
            <person name="Salzberg S.L."/>
            <person name="Sanchez-Gracia A."/>
            <person name="Saranga D.J."/>
            <person name="Sato H."/>
            <person name="Schaeffer S.W."/>
            <person name="Schatz M.C."/>
            <person name="Schlenke T."/>
            <person name="Schwartz R."/>
            <person name="Segarra C."/>
            <person name="Singh R.S."/>
            <person name="Sirot L."/>
            <person name="Sirota M."/>
            <person name="Sisneros N.B."/>
            <person name="Smith C.D."/>
            <person name="Smith T.F."/>
            <person name="Spieth J."/>
            <person name="Stage D.E."/>
            <person name="Stark A."/>
            <person name="Stephan W."/>
            <person name="Strausberg R.L."/>
            <person name="Strempel S."/>
            <person name="Sturgill D."/>
            <person name="Sutton G."/>
            <person name="Sutton G.G."/>
            <person name="Tao W."/>
            <person name="Teichmann S."/>
            <person name="Tobari Y.N."/>
            <person name="Tomimura Y."/>
            <person name="Tsolas J.M."/>
            <person name="Valente V.L."/>
            <person name="Venter E."/>
            <person name="Venter J.C."/>
            <person name="Vicario S."/>
            <person name="Vieira F.G."/>
            <person name="Vilella A.J."/>
            <person name="Villasante A."/>
            <person name="Walenz B."/>
            <person name="Wang J."/>
            <person name="Wasserman M."/>
            <person name="Watts T."/>
            <person name="Wilson D."/>
            <person name="Wilson R.K."/>
            <person name="Wing R.A."/>
            <person name="Wolfner M.F."/>
            <person name="Wong A."/>
            <person name="Wong G.K."/>
            <person name="Wu C.I."/>
            <person name="Wu G."/>
            <person name="Yamamoto D."/>
            <person name="Yang H.P."/>
            <person name="Yang S.P."/>
            <person name="Yorke J.A."/>
            <person name="Yoshida K."/>
            <person name="Zdobnov E."/>
            <person name="Zhang P."/>
            <person name="Zhang Y."/>
            <person name="Zimin A.V."/>
            <person name="Baldwin J."/>
            <person name="Abdouelleil A."/>
            <person name="Abdulkadir J."/>
            <person name="Abebe A."/>
            <person name="Abera B."/>
            <person name="Abreu J."/>
            <person name="Acer S.C."/>
            <person name="Aftuck L."/>
            <person name="Alexander A."/>
            <person name="An P."/>
            <person name="Anderson E."/>
            <person name="Anderson S."/>
            <person name="Arachi H."/>
            <person name="Azer M."/>
            <person name="Bachantsang P."/>
            <person name="Barry A."/>
            <person name="Bayul T."/>
            <person name="Berlin A."/>
            <person name="Bessette D."/>
            <person name="Bloom T."/>
            <person name="Blye J."/>
            <person name="Boguslavskiy L."/>
            <person name="Bonnet C."/>
            <person name="Boukhgalter B."/>
            <person name="Bourzgui I."/>
            <person name="Brown A."/>
            <person name="Cahill P."/>
            <person name="Channer S."/>
            <person name="Cheshatsang Y."/>
            <person name="Chuda L."/>
            <person name="Citroen M."/>
            <person name="Collymore A."/>
            <person name="Cooke P."/>
            <person name="Costello M."/>
            <person name="D'Aco K."/>
            <person name="Daza R."/>
            <person name="De Haan G."/>
            <person name="DeGray S."/>
            <person name="DeMaso C."/>
            <person name="Dhargay N."/>
            <person name="Dooley K."/>
            <person name="Dooley E."/>
            <person name="Doricent M."/>
            <person name="Dorje P."/>
            <person name="Dorjee K."/>
            <person name="Dupes A."/>
            <person name="Elong R."/>
            <person name="Falk J."/>
            <person name="Farina A."/>
            <person name="Faro S."/>
            <person name="Ferguson D."/>
            <person name="Fisher S."/>
            <person name="Foley C.D."/>
            <person name="Franke A."/>
            <person name="Friedrich D."/>
            <person name="Gadbois L."/>
            <person name="Gearin G."/>
            <person name="Gearin C.R."/>
            <person name="Giannoukos G."/>
            <person name="Goode T."/>
            <person name="Graham J."/>
            <person name="Grandbois E."/>
            <person name="Grewal S."/>
            <person name="Gyaltsen K."/>
            <person name="Hafez N."/>
            <person name="Hagos B."/>
            <person name="Hall J."/>
            <person name="Henson C."/>
            <person name="Hollinger A."/>
            <person name="Honan T."/>
            <person name="Huard M.D."/>
            <person name="Hughes L."/>
            <person name="Hurhula B."/>
            <person name="Husby M.E."/>
            <person name="Kamat A."/>
            <person name="Kanga B."/>
            <person name="Kashin S."/>
            <person name="Khazanovich D."/>
            <person name="Kisner P."/>
            <person name="Lance K."/>
            <person name="Lara M."/>
            <person name="Lee W."/>
            <person name="Lennon N."/>
            <person name="Letendre F."/>
            <person name="LeVine R."/>
            <person name="Lipovsky A."/>
            <person name="Liu X."/>
            <person name="Liu J."/>
            <person name="Liu S."/>
            <person name="Lokyitsang T."/>
            <person name="Lokyitsang Y."/>
            <person name="Lubonja R."/>
            <person name="Lui A."/>
            <person name="MacDonald P."/>
            <person name="Magnisalis V."/>
            <person name="Maru K."/>
            <person name="Matthews C."/>
            <person name="McCusker W."/>
            <person name="McDonough S."/>
            <person name="Mehta T."/>
            <person name="Meldrim J."/>
            <person name="Meneus L."/>
            <person name="Mihai O."/>
            <person name="Mihalev A."/>
            <person name="Mihova T."/>
            <person name="Mittelman R."/>
            <person name="Mlenga V."/>
            <person name="Montmayeur A."/>
            <person name="Mulrain L."/>
            <person name="Navidi A."/>
            <person name="Naylor J."/>
            <person name="Negash T."/>
            <person name="Nguyen T."/>
            <person name="Nguyen N."/>
            <person name="Nicol R."/>
            <person name="Norbu C."/>
            <person name="Norbu N."/>
            <person name="Novod N."/>
            <person name="O'Neill B."/>
            <person name="Osman S."/>
            <person name="Markiewicz E."/>
            <person name="Oyono O.L."/>
            <person name="Patti C."/>
            <person name="Phunkhang P."/>
            <person name="Pierre F."/>
            <person name="Priest M."/>
            <person name="Raghuraman S."/>
            <person name="Rege F."/>
            <person name="Reyes R."/>
            <person name="Rise C."/>
            <person name="Rogov P."/>
            <person name="Ross K."/>
            <person name="Ryan E."/>
            <person name="Settipalli S."/>
            <person name="Shea T."/>
            <person name="Sherpa N."/>
            <person name="Shi L."/>
            <person name="Shih D."/>
            <person name="Sparrow T."/>
            <person name="Spaulding J."/>
            <person name="Stalker J."/>
            <person name="Stange-Thomann N."/>
            <person name="Stavropoulos S."/>
            <person name="Stone C."/>
            <person name="Strader C."/>
            <person name="Tesfaye S."/>
            <person name="Thomson T."/>
            <person name="Thoulutsang Y."/>
            <person name="Thoulutsang D."/>
            <person name="Topham K."/>
            <person name="Topping I."/>
            <person name="Tsamla T."/>
            <person name="Vassiliev H."/>
            <person name="Vo A."/>
            <person name="Wangchuk T."/>
            <person name="Wangdi T."/>
            <person name="Weiand M."/>
            <person name="Wilkinson J."/>
            <person name="Wilson A."/>
            <person name="Yadav S."/>
            <person name="Young G."/>
            <person name="Yu Q."/>
            <person name="Zembek L."/>
            <person name="Zhong D."/>
            <person name="Zimmer A."/>
            <person name="Zwirko Z."/>
            <person name="Jaffe D.B."/>
            <person name="Alvarez P."/>
            <person name="Brockman W."/>
            <person name="Butler J."/>
            <person name="Chin C."/>
            <person name="Gnerre S."/>
            <person name="Grabherr M."/>
            <person name="Kleber M."/>
            <person name="Mauceli E."/>
            <person name="MacCallum I."/>
        </authorList>
    </citation>
    <scope>NUCLEOTIDE SEQUENCE [LARGE SCALE GENOMIC DNA]</scope>
    <source>
        <strain evidence="10">Tucson 14030-0811.24</strain>
    </source>
</reference>
<proteinExistence type="predicted"/>
<evidence type="ECO:0000256" key="5">
    <source>
        <dbReference type="ARBA" id="ARBA00023136"/>
    </source>
</evidence>
<dbReference type="GO" id="GO:0005886">
    <property type="term" value="C:plasma membrane"/>
    <property type="evidence" value="ECO:0007669"/>
    <property type="project" value="UniProtKB-SubCell"/>
</dbReference>
<evidence type="ECO:0000313" key="9">
    <source>
        <dbReference type="EMBL" id="EDW82673.2"/>
    </source>
</evidence>
<dbReference type="FunCoup" id="B4NCW4">
    <property type="interactions" value="8"/>
</dbReference>
<evidence type="ECO:0000256" key="8">
    <source>
        <dbReference type="SAM" id="Phobius"/>
    </source>
</evidence>
<keyword evidence="7" id="KW-0325">Glycoprotein</keyword>
<dbReference type="HOGENOM" id="CLU_667751_0_0_1"/>
<keyword evidence="4 8" id="KW-1133">Transmembrane helix</keyword>
<dbReference type="AlphaFoldDB" id="B4NCW4"/>
<evidence type="ECO:0000256" key="6">
    <source>
        <dbReference type="ARBA" id="ARBA00023170"/>
    </source>
</evidence>
<evidence type="ECO:0000256" key="3">
    <source>
        <dbReference type="ARBA" id="ARBA00022692"/>
    </source>
</evidence>
<keyword evidence="3 8" id="KW-0812">Transmembrane</keyword>
<evidence type="ECO:0000313" key="10">
    <source>
        <dbReference type="Proteomes" id="UP000007798"/>
    </source>
</evidence>
<dbReference type="OrthoDB" id="8050636at2759"/>
<sequence>MNTTSSSSCNLTLYENYLTRSRIDMQAEDANLYVAKAMRFIIENVFAQLSATLAVTISSSTYNTSMWFEYMLENLVGSWRGATRMINEPMFPDKLRQLHGCPLTLLTWNVPPFVYLNFNHDSHQLMASGFEIQLMEHLADWMNFSIVIKNLTLENNVSSYKLANGSNEGPIEMVINRWTNFSVGYFRKTARRVRLLTTPLTHYYTPLVATVDLDNYRFGSLAILTFPFDWSVWLILLWSLIIHILIYLCRWRSRSHEVLEILLGGSLARLPRQWAHRAIYAHWIYASIPLRICYQSLLFHLIRLQLFGSVPSSFEQLLDDNFQALCTSMTLQTLQEMPHVAERYESFLGMATVYDQKVLDELNHCKHDQRKGKVFAITSQEVTRLHLRDSNRMDDYVILNQYVNVQQLSIFMPKHSYFYEKINEAIRRFDASGFLAAMRRVAFDSNERKTEKDQRRRYIDNGQLMGIYKLMFAMYLLAAIILGIELLLRRLQRHNCLRNSESYPPNKKLTN</sequence>
<dbReference type="eggNOG" id="KOG1052">
    <property type="taxonomic scope" value="Eukaryota"/>
</dbReference>
<comment type="subcellular location">
    <subcellularLocation>
        <location evidence="1">Cell membrane</location>
        <topology evidence="1">Multi-pass membrane protein</topology>
    </subcellularLocation>
</comment>
<keyword evidence="2" id="KW-1003">Cell membrane</keyword>
<evidence type="ECO:0000256" key="7">
    <source>
        <dbReference type="ARBA" id="ARBA00023180"/>
    </source>
</evidence>
<accession>B4NCW4</accession>
<dbReference type="Gene3D" id="3.40.190.10">
    <property type="entry name" value="Periplasmic binding protein-like II"/>
    <property type="match status" value="1"/>
</dbReference>
<dbReference type="Proteomes" id="UP000007798">
    <property type="component" value="Unassembled WGS sequence"/>
</dbReference>
<organism evidence="9 10">
    <name type="scientific">Drosophila willistoni</name>
    <name type="common">Fruit fly</name>
    <dbReference type="NCBI Taxonomy" id="7260"/>
    <lineage>
        <taxon>Eukaryota</taxon>
        <taxon>Metazoa</taxon>
        <taxon>Ecdysozoa</taxon>
        <taxon>Arthropoda</taxon>
        <taxon>Hexapoda</taxon>
        <taxon>Insecta</taxon>
        <taxon>Pterygota</taxon>
        <taxon>Neoptera</taxon>
        <taxon>Endopterygota</taxon>
        <taxon>Diptera</taxon>
        <taxon>Brachycera</taxon>
        <taxon>Muscomorpha</taxon>
        <taxon>Ephydroidea</taxon>
        <taxon>Drosophilidae</taxon>
        <taxon>Drosophila</taxon>
        <taxon>Sophophora</taxon>
    </lineage>
</organism>
<dbReference type="InterPro" id="IPR052192">
    <property type="entry name" value="Insect_Ionotropic_Sensory_Rcpt"/>
</dbReference>
<dbReference type="InParanoid" id="B4NCW4"/>